<evidence type="ECO:0000313" key="9">
    <source>
        <dbReference type="Proteomes" id="UP001140453"/>
    </source>
</evidence>
<feature type="region of interest" description="Disordered" evidence="7">
    <location>
        <begin position="159"/>
        <end position="178"/>
    </location>
</feature>
<comment type="subcellular location">
    <subcellularLocation>
        <location evidence="1">Mitochondrion inner membrane</location>
        <topology evidence="1">Multi-pass membrane protein</topology>
    </subcellularLocation>
</comment>
<sequence length="198" mass="21388">MAPHGVDDPYHPVDAVKAGIQGAMITGAAGLFAASIKNATRRENVGALGVFTRSGGMMLTFTAVGGTFEFVKNASANLREKNDHYNSAIGGFFAGSILGIRSGRMPAILGYGAFTSIVLAVFDYTGASLRGKKPEIEGMDEFERKEHLRRNRRRPIEETLANVGEGRGINPPGYEERRRERLKEKYGVEINPVSAVAS</sequence>
<dbReference type="Proteomes" id="UP001140453">
    <property type="component" value="Unassembled WGS sequence"/>
</dbReference>
<keyword evidence="4" id="KW-1133">Transmembrane helix</keyword>
<organism evidence="8 9">
    <name type="scientific">Gnomoniopsis smithogilvyi</name>
    <dbReference type="NCBI Taxonomy" id="1191159"/>
    <lineage>
        <taxon>Eukaryota</taxon>
        <taxon>Fungi</taxon>
        <taxon>Dikarya</taxon>
        <taxon>Ascomycota</taxon>
        <taxon>Pezizomycotina</taxon>
        <taxon>Sordariomycetes</taxon>
        <taxon>Sordariomycetidae</taxon>
        <taxon>Diaporthales</taxon>
        <taxon>Gnomoniaceae</taxon>
        <taxon>Gnomoniopsis</taxon>
    </lineage>
</organism>
<keyword evidence="9" id="KW-1185">Reference proteome</keyword>
<keyword evidence="3" id="KW-0999">Mitochondrion inner membrane</keyword>
<dbReference type="Pfam" id="PF02466">
    <property type="entry name" value="Tim17"/>
    <property type="match status" value="1"/>
</dbReference>
<dbReference type="GO" id="GO:0045271">
    <property type="term" value="C:respiratory chain complex I"/>
    <property type="evidence" value="ECO:0007669"/>
    <property type="project" value="InterPro"/>
</dbReference>
<reference evidence="8" key="1">
    <citation type="submission" date="2022-10" db="EMBL/GenBank/DDBJ databases">
        <title>Tapping the CABI collections for fungal endophytes: first genome assemblies for Collariella, Neodidymelliopsis, Ascochyta clinopodiicola, Didymella pomorum, Didymosphaeria variabile, Neocosmospora piperis and Neocucurbitaria cava.</title>
        <authorList>
            <person name="Hill R."/>
        </authorList>
    </citation>
    <scope>NUCLEOTIDE SEQUENCE</scope>
    <source>
        <strain evidence="8">IMI 355082</strain>
    </source>
</reference>
<dbReference type="EMBL" id="JAPEVB010000005">
    <property type="protein sequence ID" value="KAJ4387852.1"/>
    <property type="molecule type" value="Genomic_DNA"/>
</dbReference>
<dbReference type="GO" id="GO:0005743">
    <property type="term" value="C:mitochondrial inner membrane"/>
    <property type="evidence" value="ECO:0007669"/>
    <property type="project" value="UniProtKB-SubCell"/>
</dbReference>
<name>A0A9W8YQB5_9PEZI</name>
<keyword evidence="2" id="KW-0812">Transmembrane</keyword>
<dbReference type="OrthoDB" id="1913277at2759"/>
<proteinExistence type="predicted"/>
<dbReference type="PANTHER" id="PTHR21382:SF1">
    <property type="entry name" value="NADH DEHYDROGENASE [UBIQUINONE] 1 ALPHA SUBCOMPLEX SUBUNIT 11"/>
    <property type="match status" value="1"/>
</dbReference>
<dbReference type="PANTHER" id="PTHR21382">
    <property type="entry name" value="NADH-UBIQUINONE OXIDOREDUCTASE SUBUNIT"/>
    <property type="match status" value="1"/>
</dbReference>
<evidence type="ECO:0000256" key="1">
    <source>
        <dbReference type="ARBA" id="ARBA00004448"/>
    </source>
</evidence>
<dbReference type="InterPro" id="IPR039205">
    <property type="entry name" value="NDUFA11"/>
</dbReference>
<gene>
    <name evidence="8" type="ORF">N0V93_008455</name>
</gene>
<dbReference type="GO" id="GO:0006120">
    <property type="term" value="P:mitochondrial electron transport, NADH to ubiquinone"/>
    <property type="evidence" value="ECO:0007669"/>
    <property type="project" value="InterPro"/>
</dbReference>
<dbReference type="AlphaFoldDB" id="A0A9W8YQB5"/>
<evidence type="ECO:0000313" key="8">
    <source>
        <dbReference type="EMBL" id="KAJ4387852.1"/>
    </source>
</evidence>
<evidence type="ECO:0000256" key="2">
    <source>
        <dbReference type="ARBA" id="ARBA00022692"/>
    </source>
</evidence>
<evidence type="ECO:0000256" key="5">
    <source>
        <dbReference type="ARBA" id="ARBA00023128"/>
    </source>
</evidence>
<comment type="caution">
    <text evidence="8">The sequence shown here is derived from an EMBL/GenBank/DDBJ whole genome shotgun (WGS) entry which is preliminary data.</text>
</comment>
<evidence type="ECO:0000256" key="6">
    <source>
        <dbReference type="ARBA" id="ARBA00023136"/>
    </source>
</evidence>
<keyword evidence="6" id="KW-0472">Membrane</keyword>
<evidence type="ECO:0000256" key="7">
    <source>
        <dbReference type="SAM" id="MobiDB-lite"/>
    </source>
</evidence>
<keyword evidence="5" id="KW-0496">Mitochondrion</keyword>
<evidence type="ECO:0000256" key="3">
    <source>
        <dbReference type="ARBA" id="ARBA00022792"/>
    </source>
</evidence>
<protein>
    <submittedName>
        <fullName evidence="8">Uncharacterized protein</fullName>
    </submittedName>
</protein>
<evidence type="ECO:0000256" key="4">
    <source>
        <dbReference type="ARBA" id="ARBA00022989"/>
    </source>
</evidence>
<accession>A0A9W8YQB5</accession>